<dbReference type="Proteomes" id="UP000029857">
    <property type="component" value="Unassembled WGS sequence"/>
</dbReference>
<evidence type="ECO:0000313" key="4">
    <source>
        <dbReference type="Proteomes" id="UP000029857"/>
    </source>
</evidence>
<dbReference type="EMBL" id="CP019645">
    <property type="protein sequence ID" value="AQQ59622.1"/>
    <property type="molecule type" value="Genomic_DNA"/>
</dbReference>
<gene>
    <name evidence="2" type="ORF">LS77_001280</name>
    <name evidence="3" type="ORF">LS79_006720</name>
    <name evidence="1" type="ORF">XJ32_05440</name>
</gene>
<accession>A0A099V8H8</accession>
<dbReference type="EMBL" id="JRPJ02000021">
    <property type="protein sequence ID" value="TLE10103.1"/>
    <property type="molecule type" value="Genomic_DNA"/>
</dbReference>
<evidence type="ECO:0000313" key="6">
    <source>
        <dbReference type="Proteomes" id="UP000188298"/>
    </source>
</evidence>
<organism evidence="3 4">
    <name type="scientific">Helicobacter bilis</name>
    <dbReference type="NCBI Taxonomy" id="37372"/>
    <lineage>
        <taxon>Bacteria</taxon>
        <taxon>Pseudomonadati</taxon>
        <taxon>Campylobacterota</taxon>
        <taxon>Epsilonproteobacteria</taxon>
        <taxon>Campylobacterales</taxon>
        <taxon>Helicobacteraceae</taxon>
        <taxon>Helicobacter</taxon>
    </lineage>
</organism>
<reference evidence="3" key="3">
    <citation type="submission" date="2018-04" db="EMBL/GenBank/DDBJ databases">
        <authorList>
            <person name="Sheh A."/>
            <person name="Shen Z."/>
            <person name="Mannion A.J."/>
            <person name="Fox J.G."/>
        </authorList>
    </citation>
    <scope>NUCLEOTIDE SEQUENCE</scope>
    <source>
        <strain evidence="3">ATCC 49320</strain>
        <strain evidence="2">Missouri</strain>
    </source>
</reference>
<evidence type="ECO:0000313" key="1">
    <source>
        <dbReference type="EMBL" id="AQQ59622.1"/>
    </source>
</evidence>
<dbReference type="GeneID" id="60656307"/>
<evidence type="ECO:0000313" key="3">
    <source>
        <dbReference type="EMBL" id="TLE10103.1"/>
    </source>
</evidence>
<proteinExistence type="predicted"/>
<dbReference type="STRING" id="37372.XJ32_05440"/>
<dbReference type="KEGG" id="hbl:XJ32_05440"/>
<dbReference type="Proteomes" id="UP000188298">
    <property type="component" value="Chromosome"/>
</dbReference>
<dbReference type="EMBL" id="JRPH02000003">
    <property type="protein sequence ID" value="TLE06094.1"/>
    <property type="molecule type" value="Genomic_DNA"/>
</dbReference>
<evidence type="ECO:0000313" key="5">
    <source>
        <dbReference type="Proteomes" id="UP000029870"/>
    </source>
</evidence>
<reference evidence="1 6" key="2">
    <citation type="submission" date="2017-02" db="EMBL/GenBank/DDBJ databases">
        <title>Whole genome sequencing of Helicobacter bilis strain AAQJH.</title>
        <authorList>
            <person name="Conlan S."/>
            <person name="Thomas P.J."/>
            <person name="Mullikin J."/>
            <person name="Palmore T.N."/>
            <person name="Frank K.M."/>
            <person name="Segre J.A."/>
        </authorList>
    </citation>
    <scope>NUCLEOTIDE SEQUENCE [LARGE SCALE GENOMIC DNA]</scope>
    <source>
        <strain evidence="1 6">AAQJH</strain>
    </source>
</reference>
<reference evidence="4 5" key="1">
    <citation type="journal article" date="2014" name="Genome Announc.">
        <title>Draft genome sequences of eight enterohepatic helicobacter species isolated from both laboratory and wild rodents.</title>
        <authorList>
            <person name="Sheh A."/>
            <person name="Shen Z."/>
            <person name="Fox J.G."/>
        </authorList>
    </citation>
    <scope>NUCLEOTIDE SEQUENCE [LARGE SCALE GENOMIC DNA]</scope>
    <source>
        <strain evidence="3 4">ATCC 49320</strain>
        <strain evidence="2 5">Missouri</strain>
    </source>
</reference>
<name>A0A099V8H8_9HELI</name>
<protein>
    <recommendedName>
        <fullName evidence="7">Type II secretion system protein</fullName>
    </recommendedName>
</protein>
<evidence type="ECO:0000313" key="2">
    <source>
        <dbReference type="EMBL" id="TLE06094.1"/>
    </source>
</evidence>
<dbReference type="RefSeq" id="WP_004086154.1">
    <property type="nucleotide sequence ID" value="NZ_CAMCCI010000008.1"/>
</dbReference>
<dbReference type="Proteomes" id="UP000029870">
    <property type="component" value="Unassembled WGS sequence"/>
</dbReference>
<sequence>MRQNHKSGFLSIDIAFSLLILSFAFILLLQAQNTITKQLNTHDMQNLYKANETLFYNLKHNICKKHTLKTQSNHTYNACMLTGKANDEITLHYYAIQ</sequence>
<evidence type="ECO:0008006" key="7">
    <source>
        <dbReference type="Google" id="ProtNLM"/>
    </source>
</evidence>
<dbReference type="AlphaFoldDB" id="A0A099V8H8"/>